<dbReference type="HAMAP" id="MF_00973">
    <property type="entry name" value="Gluconeogen_factor"/>
    <property type="match status" value="1"/>
</dbReference>
<dbReference type="Gene3D" id="3.40.50.10680">
    <property type="entry name" value="CofD-like domains"/>
    <property type="match status" value="1"/>
</dbReference>
<dbReference type="GO" id="GO:0005737">
    <property type="term" value="C:cytoplasm"/>
    <property type="evidence" value="ECO:0007669"/>
    <property type="project" value="UniProtKB-SubCell"/>
</dbReference>
<comment type="subcellular location">
    <subcellularLocation>
        <location evidence="2">Cytoplasm</location>
    </subcellularLocation>
</comment>
<dbReference type="Proteomes" id="UP000177383">
    <property type="component" value="Unassembled WGS sequence"/>
</dbReference>
<reference evidence="3 4" key="1">
    <citation type="journal article" date="2016" name="Nat. Commun.">
        <title>Thousands of microbial genomes shed light on interconnected biogeochemical processes in an aquifer system.</title>
        <authorList>
            <person name="Anantharaman K."/>
            <person name="Brown C.T."/>
            <person name="Hug L.A."/>
            <person name="Sharon I."/>
            <person name="Castelle C.J."/>
            <person name="Probst A.J."/>
            <person name="Thomas B.C."/>
            <person name="Singh A."/>
            <person name="Wilkins M.J."/>
            <person name="Karaoz U."/>
            <person name="Brodie E.L."/>
            <person name="Williams K.H."/>
            <person name="Hubbard S.S."/>
            <person name="Banfield J.F."/>
        </authorList>
    </citation>
    <scope>NUCLEOTIDE SEQUENCE [LARGE SCALE GENOMIC DNA]</scope>
</reference>
<keyword evidence="1 2" id="KW-0963">Cytoplasm</keyword>
<comment type="similarity">
    <text evidence="2">Belongs to the gluconeogenesis factor family.</text>
</comment>
<dbReference type="InterPro" id="IPR010119">
    <property type="entry name" value="Gluconeogen_factor"/>
</dbReference>
<dbReference type="InterPro" id="IPR038136">
    <property type="entry name" value="CofD-like_dom_sf"/>
</dbReference>
<comment type="function">
    <text evidence="2">Required for morphogenesis under gluconeogenic growth conditions.</text>
</comment>
<name>A0A1F5ZKH5_9BACT</name>
<dbReference type="PANTHER" id="PTHR30135">
    <property type="entry name" value="UNCHARACTERIZED PROTEIN YVCK-RELATED"/>
    <property type="match status" value="1"/>
</dbReference>
<dbReference type="Pfam" id="PF01933">
    <property type="entry name" value="CofD"/>
    <property type="match status" value="1"/>
</dbReference>
<protein>
    <recommendedName>
        <fullName evidence="2">Putative gluconeogenesis factor</fullName>
    </recommendedName>
</protein>
<dbReference type="NCBIfam" id="TIGR01826">
    <property type="entry name" value="CofD_related"/>
    <property type="match status" value="1"/>
</dbReference>
<evidence type="ECO:0000313" key="3">
    <source>
        <dbReference type="EMBL" id="OGG12978.1"/>
    </source>
</evidence>
<gene>
    <name evidence="3" type="ORF">A2773_05815</name>
</gene>
<dbReference type="InterPro" id="IPR002882">
    <property type="entry name" value="CofD"/>
</dbReference>
<comment type="caution">
    <text evidence="3">The sequence shown here is derived from an EMBL/GenBank/DDBJ whole genome shotgun (WGS) entry which is preliminary data.</text>
</comment>
<dbReference type="SUPFAM" id="SSF142338">
    <property type="entry name" value="CofD-like"/>
    <property type="match status" value="1"/>
</dbReference>
<accession>A0A1F5ZKH5</accession>
<dbReference type="EMBL" id="MFJE01000065">
    <property type="protein sequence ID" value="OGG12978.1"/>
    <property type="molecule type" value="Genomic_DNA"/>
</dbReference>
<proteinExistence type="inferred from homology"/>
<dbReference type="AlphaFoldDB" id="A0A1F5ZKH5"/>
<dbReference type="PANTHER" id="PTHR30135:SF3">
    <property type="entry name" value="GLUCONEOGENESIS FACTOR-RELATED"/>
    <property type="match status" value="1"/>
</dbReference>
<dbReference type="CDD" id="cd07187">
    <property type="entry name" value="YvcK_like"/>
    <property type="match status" value="1"/>
</dbReference>
<dbReference type="STRING" id="1798375.A2773_05815"/>
<sequence>MINKHIVCLGGGVGTVQVIRALRPYSHDITVVVSMADDGGSAGRLRRLYSVPPPGDLVNCLSALSDAKPHYKELLTYRLAGNRWGRLDSIEGHKIGNLILVALTKILGDFNLALAETERLFNCQGKILPSTHENVSIWAETTKGEKVVGEETIDLGKYNDALYKVHLNPQNVSTPQDITKAIKKADLLIVGPGDLYTTILPVLLVPDIIKTLTKSSTKKVFILNIANKKETNGYSISDHLEAIKRHIDNLHFDYILVNNNHEPKFKPNSPYKYIPLIPDFSYKYGKILYQDLVDEKLPMKHDSTKLANLLEDLL</sequence>
<dbReference type="GO" id="GO:0008360">
    <property type="term" value="P:regulation of cell shape"/>
    <property type="evidence" value="ECO:0007669"/>
    <property type="project" value="UniProtKB-UniRule"/>
</dbReference>
<evidence type="ECO:0000313" key="4">
    <source>
        <dbReference type="Proteomes" id="UP000177383"/>
    </source>
</evidence>
<evidence type="ECO:0000256" key="1">
    <source>
        <dbReference type="ARBA" id="ARBA00022490"/>
    </source>
</evidence>
<organism evidence="3 4">
    <name type="scientific">Candidatus Gottesmanbacteria bacterium RIFCSPHIGHO2_01_FULL_39_10</name>
    <dbReference type="NCBI Taxonomy" id="1798375"/>
    <lineage>
        <taxon>Bacteria</taxon>
        <taxon>Candidatus Gottesmaniibacteriota</taxon>
    </lineage>
</organism>
<evidence type="ECO:0000256" key="2">
    <source>
        <dbReference type="HAMAP-Rule" id="MF_00973"/>
    </source>
</evidence>
<dbReference type="GO" id="GO:0043743">
    <property type="term" value="F:LPPG:FO 2-phospho-L-lactate transferase activity"/>
    <property type="evidence" value="ECO:0007669"/>
    <property type="project" value="InterPro"/>
</dbReference>